<sequence>MSVGDAATAICWRRPYETPRGELFGKEDDCEAHGLSVFADLADVRGATAFTPWVRGKSVAEVTIGALDGPLRHSPTSEGHSHHDWWTNPYDLVPKGAIVEVLEVS</sequence>
<comment type="caution">
    <text evidence="1">The sequence shown here is derived from an EMBL/GenBank/DDBJ whole genome shotgun (WGS) entry which is preliminary data.</text>
</comment>
<reference evidence="1 2" key="1">
    <citation type="submission" date="2020-08" db="EMBL/GenBank/DDBJ databases">
        <title>Sequencing the genomes of 1000 actinobacteria strains.</title>
        <authorList>
            <person name="Klenk H.-P."/>
        </authorList>
    </citation>
    <scope>NUCLEOTIDE SEQUENCE [LARGE SCALE GENOMIC DNA]</scope>
    <source>
        <strain evidence="1 2">DSM 24947</strain>
    </source>
</reference>
<evidence type="ECO:0000313" key="2">
    <source>
        <dbReference type="Proteomes" id="UP000573729"/>
    </source>
</evidence>
<dbReference type="AlphaFoldDB" id="A0A7W7BS36"/>
<organism evidence="1 2">
    <name type="scientific">Microbacterium marinum</name>
    <dbReference type="NCBI Taxonomy" id="421115"/>
    <lineage>
        <taxon>Bacteria</taxon>
        <taxon>Bacillati</taxon>
        <taxon>Actinomycetota</taxon>
        <taxon>Actinomycetes</taxon>
        <taxon>Micrococcales</taxon>
        <taxon>Microbacteriaceae</taxon>
        <taxon>Microbacterium</taxon>
    </lineage>
</organism>
<name>A0A7W7BS36_9MICO</name>
<accession>A0A7W7BS36</accession>
<evidence type="ECO:0000313" key="1">
    <source>
        <dbReference type="EMBL" id="MBB4667830.1"/>
    </source>
</evidence>
<gene>
    <name evidence="1" type="ORF">BKA24_002539</name>
</gene>
<keyword evidence="2" id="KW-1185">Reference proteome</keyword>
<protein>
    <submittedName>
        <fullName evidence="1">Uncharacterized protein</fullName>
    </submittedName>
</protein>
<proteinExistence type="predicted"/>
<dbReference type="Proteomes" id="UP000573729">
    <property type="component" value="Unassembled WGS sequence"/>
</dbReference>
<dbReference type="EMBL" id="JACHMD010000001">
    <property type="protein sequence ID" value="MBB4667830.1"/>
    <property type="molecule type" value="Genomic_DNA"/>
</dbReference>